<dbReference type="InterPro" id="IPR004345">
    <property type="entry name" value="TB2_DP1_HVA22"/>
</dbReference>
<feature type="transmembrane region" description="Helical" evidence="1">
    <location>
        <begin position="102"/>
        <end position="123"/>
    </location>
</feature>
<evidence type="ECO:0000256" key="1">
    <source>
        <dbReference type="RuleBase" id="RU362006"/>
    </source>
</evidence>
<dbReference type="PANTHER" id="PTHR12300:SF99">
    <property type="entry name" value="HVA22-LIKE PROTEIN F"/>
    <property type="match status" value="1"/>
</dbReference>
<name>A0A2U1PGN8_ARTAN</name>
<dbReference type="OrthoDB" id="10009287at2759"/>
<accession>A0A2U1PGN8</accession>
<organism evidence="2 3">
    <name type="scientific">Artemisia annua</name>
    <name type="common">Sweet wormwood</name>
    <dbReference type="NCBI Taxonomy" id="35608"/>
    <lineage>
        <taxon>Eukaryota</taxon>
        <taxon>Viridiplantae</taxon>
        <taxon>Streptophyta</taxon>
        <taxon>Embryophyta</taxon>
        <taxon>Tracheophyta</taxon>
        <taxon>Spermatophyta</taxon>
        <taxon>Magnoliopsida</taxon>
        <taxon>eudicotyledons</taxon>
        <taxon>Gunneridae</taxon>
        <taxon>Pentapetalae</taxon>
        <taxon>asterids</taxon>
        <taxon>campanulids</taxon>
        <taxon>Asterales</taxon>
        <taxon>Asteraceae</taxon>
        <taxon>Asteroideae</taxon>
        <taxon>Anthemideae</taxon>
        <taxon>Artemisiinae</taxon>
        <taxon>Artemisia</taxon>
    </lineage>
</organism>
<dbReference type="STRING" id="35608.A0A2U1PGN8"/>
<dbReference type="Proteomes" id="UP000245207">
    <property type="component" value="Unassembled WGS sequence"/>
</dbReference>
<dbReference type="GO" id="GO:0016020">
    <property type="term" value="C:membrane"/>
    <property type="evidence" value="ECO:0007669"/>
    <property type="project" value="UniProtKB-SubCell"/>
</dbReference>
<feature type="transmembrane region" description="Helical" evidence="1">
    <location>
        <begin position="241"/>
        <end position="262"/>
    </location>
</feature>
<dbReference type="Pfam" id="PF03134">
    <property type="entry name" value="TB2_DP1_HVA22"/>
    <property type="match status" value="3"/>
</dbReference>
<dbReference type="PANTHER" id="PTHR12300">
    <property type="entry name" value="HVA22-LIKE PROTEINS"/>
    <property type="match status" value="1"/>
</dbReference>
<comment type="caution">
    <text evidence="2">The sequence shown here is derived from an EMBL/GenBank/DDBJ whole genome shotgun (WGS) entry which is preliminary data.</text>
</comment>
<comment type="caution">
    <text evidence="1">Lacks conserved residue(s) required for the propagation of feature annotation.</text>
</comment>
<keyword evidence="3" id="KW-1185">Reference proteome</keyword>
<evidence type="ECO:0000313" key="3">
    <source>
        <dbReference type="Proteomes" id="UP000245207"/>
    </source>
</evidence>
<protein>
    <recommendedName>
        <fullName evidence="1">HVA22-like protein</fullName>
    </recommendedName>
</protein>
<feature type="transmembrane region" description="Helical" evidence="1">
    <location>
        <begin position="44"/>
        <end position="64"/>
    </location>
</feature>
<keyword evidence="1" id="KW-1133">Transmembrane helix</keyword>
<reference evidence="2 3" key="1">
    <citation type="journal article" date="2018" name="Mol. Plant">
        <title>The genome of Artemisia annua provides insight into the evolution of Asteraceae family and artemisinin biosynthesis.</title>
        <authorList>
            <person name="Shen Q."/>
            <person name="Zhang L."/>
            <person name="Liao Z."/>
            <person name="Wang S."/>
            <person name="Yan T."/>
            <person name="Shi P."/>
            <person name="Liu M."/>
            <person name="Fu X."/>
            <person name="Pan Q."/>
            <person name="Wang Y."/>
            <person name="Lv Z."/>
            <person name="Lu X."/>
            <person name="Zhang F."/>
            <person name="Jiang W."/>
            <person name="Ma Y."/>
            <person name="Chen M."/>
            <person name="Hao X."/>
            <person name="Li L."/>
            <person name="Tang Y."/>
            <person name="Lv G."/>
            <person name="Zhou Y."/>
            <person name="Sun X."/>
            <person name="Brodelius P.E."/>
            <person name="Rose J.K.C."/>
            <person name="Tang K."/>
        </authorList>
    </citation>
    <scope>NUCLEOTIDE SEQUENCE [LARGE SCALE GENOMIC DNA]</scope>
    <source>
        <strain evidence="3">cv. Huhao1</strain>
        <tissue evidence="2">Leaf</tissue>
    </source>
</reference>
<keyword evidence="1" id="KW-0472">Membrane</keyword>
<gene>
    <name evidence="2" type="ORF">CTI12_AA154040</name>
</gene>
<evidence type="ECO:0000313" key="2">
    <source>
        <dbReference type="EMBL" id="PWA84928.1"/>
    </source>
</evidence>
<comment type="subcellular location">
    <subcellularLocation>
        <location evidence="1">Membrane</location>
        <topology evidence="1">Multi-pass membrane protein</topology>
    </subcellularLocation>
</comment>
<dbReference type="AlphaFoldDB" id="A0A2U1PGN8"/>
<comment type="similarity">
    <text evidence="1">Belongs to the DP1 family.</text>
</comment>
<feature type="transmembrane region" description="Helical" evidence="1">
    <location>
        <begin position="199"/>
        <end position="221"/>
    </location>
</feature>
<feature type="transmembrane region" description="Helical" evidence="1">
    <location>
        <begin position="14"/>
        <end position="32"/>
    </location>
</feature>
<sequence>MGLLTTIARHLDTLLGPGVMLLFPLYSSMLAIESSTTEDNQQWLTYWVIYSFITLFELSFWKVLQCALNAPFSQSDYTLYTLYTHSTLDHFEKQTRLPFWPYLKLLFCMWLVLPGINGAAYIYSNVARKYVKVGSHVSSKYPEGQRKVLQMMSLDARKSVESYIEKYGPEAFDRVVKAVLINASNRELYDRRQSTMANLLGYIFVYYPLRAFLLESSPMTLYTHSTLDHFKKQTRLPFWPYLKLLFCMWLVLPGINGAAYIYSNVARKYVKVGSHVSSKYPEGQRKVLQMMSLDARKSVESYIEKYGPEAFDRVVKAAEKEANRK</sequence>
<dbReference type="EMBL" id="PKPP01001176">
    <property type="protein sequence ID" value="PWA84928.1"/>
    <property type="molecule type" value="Genomic_DNA"/>
</dbReference>
<proteinExistence type="inferred from homology"/>
<keyword evidence="1" id="KW-0812">Transmembrane</keyword>